<comment type="caution">
    <text evidence="2">The sequence shown here is derived from an EMBL/GenBank/DDBJ whole genome shotgun (WGS) entry which is preliminary data.</text>
</comment>
<evidence type="ECO:0000259" key="1">
    <source>
        <dbReference type="PROSITE" id="PS50280"/>
    </source>
</evidence>
<dbReference type="EMBL" id="QGGH01000001">
    <property type="protein sequence ID" value="PWJ93912.1"/>
    <property type="molecule type" value="Genomic_DNA"/>
</dbReference>
<evidence type="ECO:0000313" key="3">
    <source>
        <dbReference type="Proteomes" id="UP000245631"/>
    </source>
</evidence>
<protein>
    <recommendedName>
        <fullName evidence="1">SET domain-containing protein</fullName>
    </recommendedName>
</protein>
<sequence>MGFSRRIGMFIAARQTAVLLFRRDLAMPFPVETGLLAKTGPANMMLIRTYVAASAIEGVGVFAAEPIRKGASIWRLDPDFDRLIPMDKYEAAPSHLRELLDRYAYPSPDRPGFMVYEVDNGRFMNHAGNPNTDFSQYGGATATRDIAAGEEITCDYGEFFEDFERLHLATA</sequence>
<dbReference type="SMART" id="SM00317">
    <property type="entry name" value="SET"/>
    <property type="match status" value="1"/>
</dbReference>
<feature type="domain" description="SET" evidence="1">
    <location>
        <begin position="47"/>
        <end position="157"/>
    </location>
</feature>
<reference evidence="2 3" key="1">
    <citation type="submission" date="2018-05" db="EMBL/GenBank/DDBJ databases">
        <title>Genomic Encyclopedia of Type Strains, Phase IV (KMG-IV): sequencing the most valuable type-strain genomes for metagenomic binning, comparative biology and taxonomic classification.</title>
        <authorList>
            <person name="Goeker M."/>
        </authorList>
    </citation>
    <scope>NUCLEOTIDE SEQUENCE [LARGE SCALE GENOMIC DNA]</scope>
    <source>
        <strain evidence="2 3">DSM 2626</strain>
    </source>
</reference>
<gene>
    <name evidence="2" type="ORF">C8D77_101592</name>
</gene>
<dbReference type="Proteomes" id="UP000245631">
    <property type="component" value="Unassembled WGS sequence"/>
</dbReference>
<organism evidence="2 3">
    <name type="scientific">Rhizobium loti</name>
    <name type="common">Mesorhizobium loti</name>
    <dbReference type="NCBI Taxonomy" id="381"/>
    <lineage>
        <taxon>Bacteria</taxon>
        <taxon>Pseudomonadati</taxon>
        <taxon>Pseudomonadota</taxon>
        <taxon>Alphaproteobacteria</taxon>
        <taxon>Hyphomicrobiales</taxon>
        <taxon>Phyllobacteriaceae</taxon>
        <taxon>Mesorhizobium</taxon>
    </lineage>
</organism>
<dbReference type="PROSITE" id="PS50280">
    <property type="entry name" value="SET"/>
    <property type="match status" value="1"/>
</dbReference>
<proteinExistence type="predicted"/>
<name>A0A8E2WGJ2_RHILI</name>
<dbReference type="Gene3D" id="2.170.270.10">
    <property type="entry name" value="SET domain"/>
    <property type="match status" value="1"/>
</dbReference>
<dbReference type="SUPFAM" id="SSF82199">
    <property type="entry name" value="SET domain"/>
    <property type="match status" value="1"/>
</dbReference>
<dbReference type="CDD" id="cd08161">
    <property type="entry name" value="SET"/>
    <property type="match status" value="1"/>
</dbReference>
<dbReference type="InterPro" id="IPR046341">
    <property type="entry name" value="SET_dom_sf"/>
</dbReference>
<dbReference type="Pfam" id="PF00856">
    <property type="entry name" value="SET"/>
    <property type="match status" value="1"/>
</dbReference>
<evidence type="ECO:0000313" key="2">
    <source>
        <dbReference type="EMBL" id="PWJ93912.1"/>
    </source>
</evidence>
<dbReference type="InterPro" id="IPR001214">
    <property type="entry name" value="SET_dom"/>
</dbReference>
<dbReference type="AlphaFoldDB" id="A0A8E2WGJ2"/>
<accession>A0A8E2WGJ2</accession>